<dbReference type="Proteomes" id="UP000228635">
    <property type="component" value="Unassembled WGS sequence"/>
</dbReference>
<dbReference type="Gene3D" id="3.90.79.10">
    <property type="entry name" value="Nucleoside Triphosphate Pyrophosphohydrolase"/>
    <property type="match status" value="1"/>
</dbReference>
<proteinExistence type="predicted"/>
<dbReference type="PROSITE" id="PS51462">
    <property type="entry name" value="NUDIX"/>
    <property type="match status" value="1"/>
</dbReference>
<reference evidence="5" key="1">
    <citation type="submission" date="2017-09" db="EMBL/GenBank/DDBJ databases">
        <title>Depth-based differentiation of microbial function through sediment-hosted aquifers and enrichment of novel symbionts in the deep terrestrial subsurface.</title>
        <authorList>
            <person name="Probst A.J."/>
            <person name="Ladd B."/>
            <person name="Jarett J.K."/>
            <person name="Geller-Mcgrath D.E."/>
            <person name="Sieber C.M.K."/>
            <person name="Emerson J.B."/>
            <person name="Anantharaman K."/>
            <person name="Thomas B.C."/>
            <person name="Malmstrom R."/>
            <person name="Stieglmeier M."/>
            <person name="Klingl A."/>
            <person name="Woyke T."/>
            <person name="Ryan C.M."/>
            <person name="Banfield J.F."/>
        </authorList>
    </citation>
    <scope>NUCLEOTIDE SEQUENCE [LARGE SCALE GENOMIC DNA]</scope>
</reference>
<dbReference type="PANTHER" id="PTHR43046:SF14">
    <property type="entry name" value="MUTT_NUDIX FAMILY PROTEIN"/>
    <property type="match status" value="1"/>
</dbReference>
<dbReference type="Pfam" id="PF00293">
    <property type="entry name" value="NUDIX"/>
    <property type="match status" value="1"/>
</dbReference>
<comment type="caution">
    <text evidence="4">The sequence shown here is derived from an EMBL/GenBank/DDBJ whole genome shotgun (WGS) entry which is preliminary data.</text>
</comment>
<dbReference type="InterPro" id="IPR020476">
    <property type="entry name" value="Nudix_hydrolase"/>
</dbReference>
<comment type="cofactor">
    <cofactor evidence="1">
        <name>Mg(2+)</name>
        <dbReference type="ChEBI" id="CHEBI:18420"/>
    </cofactor>
</comment>
<dbReference type="InterPro" id="IPR000086">
    <property type="entry name" value="NUDIX_hydrolase_dom"/>
</dbReference>
<evidence type="ECO:0000256" key="1">
    <source>
        <dbReference type="ARBA" id="ARBA00001946"/>
    </source>
</evidence>
<feature type="domain" description="Nudix hydrolase" evidence="3">
    <location>
        <begin position="14"/>
        <end position="143"/>
    </location>
</feature>
<dbReference type="InterPro" id="IPR015797">
    <property type="entry name" value="NUDIX_hydrolase-like_dom_sf"/>
</dbReference>
<evidence type="ECO:0000313" key="4">
    <source>
        <dbReference type="EMBL" id="PIT92433.1"/>
    </source>
</evidence>
<evidence type="ECO:0000313" key="5">
    <source>
        <dbReference type="Proteomes" id="UP000228635"/>
    </source>
</evidence>
<evidence type="ECO:0000259" key="3">
    <source>
        <dbReference type="PROSITE" id="PS51462"/>
    </source>
</evidence>
<dbReference type="AlphaFoldDB" id="A0A2M6WI08"/>
<keyword evidence="2 4" id="KW-0378">Hydrolase</keyword>
<name>A0A2M6WI08_9BACT</name>
<dbReference type="PRINTS" id="PR00502">
    <property type="entry name" value="NUDIXFAMILY"/>
</dbReference>
<organism evidence="4 5">
    <name type="scientific">Candidatus Harrisonbacteria bacterium CG10_big_fil_rev_8_21_14_0_10_42_17</name>
    <dbReference type="NCBI Taxonomy" id="1974584"/>
    <lineage>
        <taxon>Bacteria</taxon>
        <taxon>Candidatus Harrisoniibacteriota</taxon>
    </lineage>
</organism>
<dbReference type="SUPFAM" id="SSF55811">
    <property type="entry name" value="Nudix"/>
    <property type="match status" value="1"/>
</dbReference>
<accession>A0A2M6WI08</accession>
<sequence>MHYKQKLFSERGGHMGDAVGYVLVCRDGYLLTQLREDIPTILYPGYWVLPGGSVEGDESPAEATAREIHEETDLVIAPDKLKLLCQYLRESDGVQAHVFIYLLADNEEPIFMGEGQCFLFVSPDHLVTMELGFEQNRYILPHLLRFLELQPG</sequence>
<gene>
    <name evidence="4" type="ORF">COU08_02460</name>
</gene>
<protein>
    <submittedName>
        <fullName evidence="4">dATP pyrophosphohydrolase</fullName>
    </submittedName>
</protein>
<dbReference type="PANTHER" id="PTHR43046">
    <property type="entry name" value="GDP-MANNOSE MANNOSYL HYDROLASE"/>
    <property type="match status" value="1"/>
</dbReference>
<dbReference type="GO" id="GO:0016787">
    <property type="term" value="F:hydrolase activity"/>
    <property type="evidence" value="ECO:0007669"/>
    <property type="project" value="UniProtKB-KW"/>
</dbReference>
<dbReference type="EMBL" id="PFBA01000023">
    <property type="protein sequence ID" value="PIT92433.1"/>
    <property type="molecule type" value="Genomic_DNA"/>
</dbReference>
<evidence type="ECO:0000256" key="2">
    <source>
        <dbReference type="ARBA" id="ARBA00022801"/>
    </source>
</evidence>